<protein>
    <submittedName>
        <fullName evidence="1">Predicted permeases</fullName>
    </submittedName>
</protein>
<dbReference type="EMBL" id="AP018933">
    <property type="protein sequence ID" value="BBG30520.1"/>
    <property type="molecule type" value="Genomic_DNA"/>
</dbReference>
<reference evidence="1 2" key="1">
    <citation type="submission" date="2018-09" db="EMBL/GenBank/DDBJ databases">
        <title>Zymobacter palmae IAM14233 (=T109) whole genome analysis.</title>
        <authorList>
            <person name="Yanase H."/>
        </authorList>
    </citation>
    <scope>NUCLEOTIDE SEQUENCE [LARGE SCALE GENOMIC DNA]</scope>
    <source>
        <strain evidence="1 2">IAM14233</strain>
    </source>
</reference>
<accession>A0A348HFW8</accession>
<dbReference type="AlphaFoldDB" id="A0A348HFW8"/>
<organism evidence="1 2">
    <name type="scientific">Zymobacter palmae</name>
    <dbReference type="NCBI Taxonomy" id="33074"/>
    <lineage>
        <taxon>Bacteria</taxon>
        <taxon>Pseudomonadati</taxon>
        <taxon>Pseudomonadota</taxon>
        <taxon>Gammaproteobacteria</taxon>
        <taxon>Oceanospirillales</taxon>
        <taxon>Halomonadaceae</taxon>
        <taxon>Zymobacter group</taxon>
        <taxon>Zymobacter</taxon>
    </lineage>
</organism>
<name>A0A348HFW8_9GAMM</name>
<gene>
    <name evidence="1" type="ORF">ZBT109_1770</name>
</gene>
<sequence length="41" mass="4902">MIQEMQRWRALVNVAIAFLRRQLALEVTPLFTRHDFGGFRL</sequence>
<evidence type="ECO:0000313" key="2">
    <source>
        <dbReference type="Proteomes" id="UP000267342"/>
    </source>
</evidence>
<evidence type="ECO:0000313" key="1">
    <source>
        <dbReference type="EMBL" id="BBG30520.1"/>
    </source>
</evidence>
<dbReference type="KEGG" id="zpl:ZBT109_1770"/>
<proteinExistence type="predicted"/>
<dbReference type="Proteomes" id="UP000267342">
    <property type="component" value="Chromosome"/>
</dbReference>
<keyword evidence="2" id="KW-1185">Reference proteome</keyword>